<proteinExistence type="predicted"/>
<feature type="region of interest" description="Disordered" evidence="1">
    <location>
        <begin position="597"/>
        <end position="712"/>
    </location>
</feature>
<feature type="transmembrane region" description="Helical" evidence="2">
    <location>
        <begin position="162"/>
        <end position="181"/>
    </location>
</feature>
<dbReference type="RefSeq" id="WP_122526601.1">
    <property type="nucleotide sequence ID" value="NZ_UPHM01000155.1"/>
</dbReference>
<feature type="region of interest" description="Disordered" evidence="1">
    <location>
        <begin position="491"/>
        <end position="585"/>
    </location>
</feature>
<accession>A0ABY6RS84</accession>
<sequence length="712" mass="75578">MTTNDSLAIWLVEHPRLRRVVGAMTGVYVLCLWAVVAAPKASAAVGAAALGWTGLHDLDNVPISDYFLSMVDTSEATLNNGQHVTLWDPSSWAQWAAKATQTAVTHSTAAWWLTNEAALVVFAIGIALWFLRFALSSSWLVALVQIGRPIFATVNMLINQMWLGPLAIAVCVILAGFHYMHGRPARAWNLVGTAAVLTALVWTVFRDPIDELVSDHGLLGMGRATGFQIAQDARQSSYAPGQSLDAQLDALLAQLVSSTVRPALQLQNFGMVVDDVGSCRHAWSQAILAAPSQGAGPAHAMKDCGAPQALLHAQQLGANDFVLGLVFLFAAFWIGLFIWYVGVSTLLVGAKATYYCIVVVPAAMMGMTGWQRGKQFAIRCATQVLLHGVEMMIFTVFLAVSAVGMGWALTTPQFGHGGATVVPRLLLVSLGCVVGIFLFHYIDKHFYTDGLGTIGHHIGGAWRSTRDAMHDEYNDYVQAGRRARTLFGRVRGWRGDGDEPDQDDSGSGSQGNESTPGFDAVKPRPSQPPGQDSTPATPTEATRGSAERATARQAAAAAGEQAGTATAEGVAAAEGAGAAAAPEVVIPLVVGEKAIEQVRRHRRADPSPPDTASNGQHPAAATNADSNGPTPGFAQQEPQPPPASNHPPSLPTHSHRPAPRANQHQTTPPAGPDEDPDLPAQSPLPGQRPPDPLDSTVDFRSPPRPQARDADR</sequence>
<protein>
    <recommendedName>
        <fullName evidence="5">TrbL/VirB6 plasmid conjugal transfer protein</fullName>
    </recommendedName>
</protein>
<keyword evidence="2" id="KW-0472">Membrane</keyword>
<feature type="transmembrane region" description="Helical" evidence="2">
    <location>
        <begin position="352"/>
        <end position="370"/>
    </location>
</feature>
<name>A0ABY6RS84_9MYCO</name>
<keyword evidence="4" id="KW-1185">Reference proteome</keyword>
<comment type="caution">
    <text evidence="3">The sequence shown here is derived from an EMBL/GenBank/DDBJ whole genome shotgun (WGS) entry which is preliminary data.</text>
</comment>
<feature type="compositionally biased region" description="Polar residues" evidence="1">
    <location>
        <begin position="505"/>
        <end position="515"/>
    </location>
</feature>
<reference evidence="3 4" key="1">
    <citation type="submission" date="2018-09" db="EMBL/GenBank/DDBJ databases">
        <authorList>
            <person name="Tagini F."/>
        </authorList>
    </citation>
    <scope>NUCLEOTIDE SEQUENCE [LARGE SCALE GENOMIC DNA]</scope>
    <source>
        <strain evidence="3 4">MK4</strain>
    </source>
</reference>
<keyword evidence="2" id="KW-0812">Transmembrane</keyword>
<feature type="transmembrane region" description="Helical" evidence="2">
    <location>
        <begin position="391"/>
        <end position="409"/>
    </location>
</feature>
<feature type="transmembrane region" description="Helical" evidence="2">
    <location>
        <begin position="117"/>
        <end position="141"/>
    </location>
</feature>
<evidence type="ECO:0000256" key="2">
    <source>
        <dbReference type="SAM" id="Phobius"/>
    </source>
</evidence>
<dbReference type="Proteomes" id="UP000271464">
    <property type="component" value="Unassembled WGS sequence"/>
</dbReference>
<evidence type="ECO:0008006" key="5">
    <source>
        <dbReference type="Google" id="ProtNLM"/>
    </source>
</evidence>
<evidence type="ECO:0000313" key="3">
    <source>
        <dbReference type="EMBL" id="VBA32391.1"/>
    </source>
</evidence>
<organism evidence="3 4">
    <name type="scientific">Mycobacterium persicum</name>
    <dbReference type="NCBI Taxonomy" id="1487726"/>
    <lineage>
        <taxon>Bacteria</taxon>
        <taxon>Bacillati</taxon>
        <taxon>Actinomycetota</taxon>
        <taxon>Actinomycetes</taxon>
        <taxon>Mycobacteriales</taxon>
        <taxon>Mycobacteriaceae</taxon>
        <taxon>Mycobacterium</taxon>
    </lineage>
</organism>
<dbReference type="EMBL" id="UPHM01000155">
    <property type="protein sequence ID" value="VBA32391.1"/>
    <property type="molecule type" value="Genomic_DNA"/>
</dbReference>
<evidence type="ECO:0000313" key="4">
    <source>
        <dbReference type="Proteomes" id="UP000271464"/>
    </source>
</evidence>
<feature type="compositionally biased region" description="Low complexity" evidence="1">
    <location>
        <begin position="551"/>
        <end position="581"/>
    </location>
</feature>
<feature type="transmembrane region" description="Helical" evidence="2">
    <location>
        <begin position="20"/>
        <end position="38"/>
    </location>
</feature>
<feature type="compositionally biased region" description="Pro residues" evidence="1">
    <location>
        <begin position="638"/>
        <end position="650"/>
    </location>
</feature>
<feature type="transmembrane region" description="Helical" evidence="2">
    <location>
        <begin position="421"/>
        <end position="442"/>
    </location>
</feature>
<feature type="compositionally biased region" description="Polar residues" evidence="1">
    <location>
        <begin position="529"/>
        <end position="542"/>
    </location>
</feature>
<gene>
    <name evidence="3" type="ORF">LAUMK4_05736</name>
</gene>
<keyword evidence="2" id="KW-1133">Transmembrane helix</keyword>
<feature type="transmembrane region" description="Helical" evidence="2">
    <location>
        <begin position="321"/>
        <end position="340"/>
    </location>
</feature>
<evidence type="ECO:0000256" key="1">
    <source>
        <dbReference type="SAM" id="MobiDB-lite"/>
    </source>
</evidence>